<evidence type="ECO:0000256" key="1">
    <source>
        <dbReference type="SAM" id="MobiDB-lite"/>
    </source>
</evidence>
<evidence type="ECO:0000313" key="4">
    <source>
        <dbReference type="Proteomes" id="UP000034883"/>
    </source>
</evidence>
<dbReference type="Pfam" id="PF09967">
    <property type="entry name" value="DUF2201"/>
    <property type="match status" value="1"/>
</dbReference>
<gene>
    <name evidence="3" type="ORF">DB32_000270</name>
</gene>
<organism evidence="3 4">
    <name type="scientific">Sandaracinus amylolyticus</name>
    <dbReference type="NCBI Taxonomy" id="927083"/>
    <lineage>
        <taxon>Bacteria</taxon>
        <taxon>Pseudomonadati</taxon>
        <taxon>Myxococcota</taxon>
        <taxon>Polyangia</taxon>
        <taxon>Polyangiales</taxon>
        <taxon>Sandaracinaceae</taxon>
        <taxon>Sandaracinus</taxon>
    </lineage>
</organism>
<dbReference type="AlphaFoldDB" id="A0A0F6VZ34"/>
<feature type="compositionally biased region" description="Basic and acidic residues" evidence="1">
    <location>
        <begin position="164"/>
        <end position="175"/>
    </location>
</feature>
<sequence length="404" mass="45039">MTSDLRGWLEGFVRESGFLARYPYYAHVVASLEPVLDPSVPAMGVSLHGVPGRGGRYYLHVNVDALLRAPQFLRGILLHEVHHVVLGHLAHPKYFVREQRDLMQIAQETSANEHIDEPLPDPVVWQQFERFGLRAGQSTLERYERLCNARAEGAVIAPKPGTKMVDDHDWRDRDAPPAGGVGETRSVISKARDAGAEDAERAPEKARRIAGRTPDELLLELAGTSDAPEIYVDWRDALRNFVAHARAPLPTWSRPSRRFPTRIGVVPGRTHRLRPALRPTILVAIDTSMSMSEGELAEIARQLRPMGELARIVVAECDVDVARVYPFRGAIDRVKGRGGTDLRPALQPRFLRAHGADGVVYFTDGQGPHPEHEPPVPVLWMLTKPGDFACPWGMRARLTRSAKR</sequence>
<dbReference type="InterPro" id="IPR036465">
    <property type="entry name" value="vWFA_dom_sf"/>
</dbReference>
<dbReference type="PANTHER" id="PTHR38730">
    <property type="entry name" value="SLL7028 PROTEIN"/>
    <property type="match status" value="1"/>
</dbReference>
<reference evidence="3 4" key="1">
    <citation type="submission" date="2015-03" db="EMBL/GenBank/DDBJ databases">
        <title>Genome assembly of Sandaracinus amylolyticus DSM 53668.</title>
        <authorList>
            <person name="Sharma G."/>
            <person name="Subramanian S."/>
        </authorList>
    </citation>
    <scope>NUCLEOTIDE SEQUENCE [LARGE SCALE GENOMIC DNA]</scope>
    <source>
        <strain evidence="3 4">DSM 53668</strain>
    </source>
</reference>
<feature type="compositionally biased region" description="Basic and acidic residues" evidence="1">
    <location>
        <begin position="190"/>
        <end position="207"/>
    </location>
</feature>
<dbReference type="Proteomes" id="UP000034883">
    <property type="component" value="Chromosome"/>
</dbReference>
<dbReference type="RefSeq" id="WP_240481145.1">
    <property type="nucleotide sequence ID" value="NZ_CP011125.1"/>
</dbReference>
<dbReference type="KEGG" id="samy:DB32_000270"/>
<dbReference type="STRING" id="927083.DB32_000270"/>
<feature type="domain" description="VWA-like" evidence="2">
    <location>
        <begin position="282"/>
        <end position="398"/>
    </location>
</feature>
<dbReference type="EMBL" id="CP011125">
    <property type="protein sequence ID" value="AKF03121.1"/>
    <property type="molecule type" value="Genomic_DNA"/>
</dbReference>
<name>A0A0F6VZ34_9BACT</name>
<dbReference type="SUPFAM" id="SSF53300">
    <property type="entry name" value="vWA-like"/>
    <property type="match status" value="1"/>
</dbReference>
<feature type="region of interest" description="Disordered" evidence="1">
    <location>
        <begin position="159"/>
        <end position="207"/>
    </location>
</feature>
<dbReference type="InterPro" id="IPR018698">
    <property type="entry name" value="VWA-like_dom"/>
</dbReference>
<dbReference type="PANTHER" id="PTHR38730:SF1">
    <property type="entry name" value="SLL7028 PROTEIN"/>
    <property type="match status" value="1"/>
</dbReference>
<keyword evidence="4" id="KW-1185">Reference proteome</keyword>
<protein>
    <recommendedName>
        <fullName evidence="2">VWA-like domain-containing protein</fullName>
    </recommendedName>
</protein>
<evidence type="ECO:0000259" key="2">
    <source>
        <dbReference type="Pfam" id="PF09967"/>
    </source>
</evidence>
<proteinExistence type="predicted"/>
<evidence type="ECO:0000313" key="3">
    <source>
        <dbReference type="EMBL" id="AKF03121.1"/>
    </source>
</evidence>
<accession>A0A0F6VZ34</accession>